<dbReference type="InterPro" id="IPR052905">
    <property type="entry name" value="LD-transpeptidase_YkuD-like"/>
</dbReference>
<dbReference type="SUPFAM" id="SSF47090">
    <property type="entry name" value="PGBD-like"/>
    <property type="match status" value="3"/>
</dbReference>
<feature type="domain" description="Peptidoglycan binding-like" evidence="2">
    <location>
        <begin position="117"/>
        <end position="173"/>
    </location>
</feature>
<keyword evidence="4" id="KW-1185">Reference proteome</keyword>
<dbReference type="InterPro" id="IPR036365">
    <property type="entry name" value="PGBD-like_sf"/>
</dbReference>
<dbReference type="InterPro" id="IPR036366">
    <property type="entry name" value="PGBDSf"/>
</dbReference>
<dbReference type="EMBL" id="FUZT01000001">
    <property type="protein sequence ID" value="SKC42145.1"/>
    <property type="molecule type" value="Genomic_DNA"/>
</dbReference>
<name>A0A1T5ISQ2_9FIRM</name>
<proteinExistence type="predicted"/>
<dbReference type="Gene3D" id="1.10.101.10">
    <property type="entry name" value="PGBD-like superfamily/PGBD"/>
    <property type="match status" value="3"/>
</dbReference>
<organism evidence="3 4">
    <name type="scientific">Maledivibacter halophilus</name>
    <dbReference type="NCBI Taxonomy" id="36842"/>
    <lineage>
        <taxon>Bacteria</taxon>
        <taxon>Bacillati</taxon>
        <taxon>Bacillota</taxon>
        <taxon>Clostridia</taxon>
        <taxon>Peptostreptococcales</taxon>
        <taxon>Caminicellaceae</taxon>
        <taxon>Maledivibacter</taxon>
    </lineage>
</organism>
<protein>
    <submittedName>
        <fullName evidence="3">Peptidoglycan-binding (PGRP) domain of peptidoglycan hydrolases-containing protein</fullName>
    </submittedName>
</protein>
<feature type="signal peptide" evidence="1">
    <location>
        <begin position="1"/>
        <end position="23"/>
    </location>
</feature>
<dbReference type="AlphaFoldDB" id="A0A1T5ISQ2"/>
<keyword evidence="3" id="KW-0378">Hydrolase</keyword>
<feature type="domain" description="Peptidoglycan binding-like" evidence="2">
    <location>
        <begin position="39"/>
        <end position="95"/>
    </location>
</feature>
<dbReference type="STRING" id="36842.SAMN02194393_00706"/>
<evidence type="ECO:0000313" key="3">
    <source>
        <dbReference type="EMBL" id="SKC42145.1"/>
    </source>
</evidence>
<dbReference type="PANTHER" id="PTHR41533:SF1">
    <property type="entry name" value="L,D-TRANSPEPTIDASE YCBB-RELATED"/>
    <property type="match status" value="1"/>
</dbReference>
<accession>A0A1T5ISQ2</accession>
<dbReference type="PANTHER" id="PTHR41533">
    <property type="entry name" value="L,D-TRANSPEPTIDASE HI_1667-RELATED"/>
    <property type="match status" value="1"/>
</dbReference>
<dbReference type="RefSeq" id="WP_079489365.1">
    <property type="nucleotide sequence ID" value="NZ_FUZT01000001.1"/>
</dbReference>
<dbReference type="Pfam" id="PF01471">
    <property type="entry name" value="PG_binding_1"/>
    <property type="match status" value="3"/>
</dbReference>
<dbReference type="Proteomes" id="UP000190285">
    <property type="component" value="Unassembled WGS sequence"/>
</dbReference>
<gene>
    <name evidence="3" type="ORF">SAMN02194393_00706</name>
</gene>
<sequence length="432" mass="47667">MRRTVAAVLTSICLIGTTSTALAVSQNLNFSNYKVGMEHEDIKVIQKALMRDGVFDHGEITTYFGSITEKSVIEFQKKYGLTADGIIGKSTIDKMKSLGLFTYGNLSMKAYKKGMTHLDVKIIQEALRDIGTYKGDEITTYFGTITESAVEDFQKKYGLAVDGIVGGKTIEKMQDLGLVTHNIGVIKLIGKLTLPKYEKGISHPEVKIIQKVLKQCGEFKEDDFTTYFGPVTENAVKNFQKKYGLAVDGVVGGKTLEKMKTLGLISHTVSRGAVKRGYGEYLDWKNVKKMLKRNKTVLTVKELKTGLQFKVKVTAGSNHADVEPLTENDTKIMKKIWGGFSWTRKPVLVYVNGRTIAASMTAMPHAGVEGKAAGKYVSGRSGGYGYGYNFDFVKGNGISGHVDIHFKNSRRHKDNKEDSKHQNCVKIAAGLK</sequence>
<keyword evidence="1" id="KW-0732">Signal</keyword>
<feature type="domain" description="Peptidoglycan binding-like" evidence="2">
    <location>
        <begin position="202"/>
        <end position="259"/>
    </location>
</feature>
<dbReference type="InterPro" id="IPR002477">
    <property type="entry name" value="Peptidoglycan-bd-like"/>
</dbReference>
<reference evidence="3 4" key="1">
    <citation type="submission" date="2017-02" db="EMBL/GenBank/DDBJ databases">
        <authorList>
            <person name="Peterson S.W."/>
        </authorList>
    </citation>
    <scope>NUCLEOTIDE SEQUENCE [LARGE SCALE GENOMIC DNA]</scope>
    <source>
        <strain evidence="3 4">M1</strain>
    </source>
</reference>
<evidence type="ECO:0000256" key="1">
    <source>
        <dbReference type="SAM" id="SignalP"/>
    </source>
</evidence>
<dbReference type="OrthoDB" id="529831at2"/>
<evidence type="ECO:0000259" key="2">
    <source>
        <dbReference type="Pfam" id="PF01471"/>
    </source>
</evidence>
<feature type="chain" id="PRO_5012640102" evidence="1">
    <location>
        <begin position="24"/>
        <end position="432"/>
    </location>
</feature>
<evidence type="ECO:0000313" key="4">
    <source>
        <dbReference type="Proteomes" id="UP000190285"/>
    </source>
</evidence>
<dbReference type="GO" id="GO:0016787">
    <property type="term" value="F:hydrolase activity"/>
    <property type="evidence" value="ECO:0007669"/>
    <property type="project" value="UniProtKB-KW"/>
</dbReference>